<dbReference type="SUPFAM" id="SSF56281">
    <property type="entry name" value="Metallo-hydrolase/oxidoreductase"/>
    <property type="match status" value="1"/>
</dbReference>
<dbReference type="InterPro" id="IPR024225">
    <property type="entry name" value="cAMP-PdiesteraseII_CS"/>
</dbReference>
<dbReference type="AlphaFoldDB" id="A0A160THC0"/>
<dbReference type="PRINTS" id="PR00388">
    <property type="entry name" value="PDIESTERASE2"/>
</dbReference>
<dbReference type="PIRSF" id="PIRSF000962">
    <property type="entry name" value="Cyc_nuc_PDEase"/>
    <property type="match status" value="1"/>
</dbReference>
<dbReference type="EC" id="3.1.4.17" evidence="4"/>
<dbReference type="PROSITE" id="PS00607">
    <property type="entry name" value="PDEASE_II"/>
    <property type="match status" value="1"/>
</dbReference>
<organism evidence="4">
    <name type="scientific">hydrothermal vent metagenome</name>
    <dbReference type="NCBI Taxonomy" id="652676"/>
    <lineage>
        <taxon>unclassified sequences</taxon>
        <taxon>metagenomes</taxon>
        <taxon>ecological metagenomes</taxon>
    </lineage>
</organism>
<evidence type="ECO:0000256" key="2">
    <source>
        <dbReference type="ARBA" id="ARBA00023149"/>
    </source>
</evidence>
<dbReference type="GO" id="GO:0047555">
    <property type="term" value="F:3',5'-cyclic-GMP phosphodiesterase activity"/>
    <property type="evidence" value="ECO:0007669"/>
    <property type="project" value="TreeGrafter"/>
</dbReference>
<name>A0A160THC0_9ZZZZ</name>
<gene>
    <name evidence="4" type="ORF">MGWOODY_Tha357</name>
</gene>
<evidence type="ECO:0000256" key="1">
    <source>
        <dbReference type="ARBA" id="ARBA00022801"/>
    </source>
</evidence>
<dbReference type="PANTHER" id="PTHR28283">
    <property type="entry name" value="3',5'-CYCLIC-NUCLEOTIDE PHOSPHODIESTERASE 1"/>
    <property type="match status" value="1"/>
</dbReference>
<accession>A0A160THC0</accession>
<keyword evidence="2" id="KW-0114">cAMP</keyword>
<dbReference type="Gene3D" id="3.60.15.10">
    <property type="entry name" value="Ribonuclease Z/Hydroxyacylglutathione hydrolase-like"/>
    <property type="match status" value="1"/>
</dbReference>
<proteinExistence type="inferred from homology"/>
<dbReference type="Pfam" id="PF02112">
    <property type="entry name" value="PDEase_II"/>
    <property type="match status" value="1"/>
</dbReference>
<comment type="similarity">
    <text evidence="3">Belongs to the cyclic nucleotide phosphodiesterase class-II family.</text>
</comment>
<reference evidence="4" key="1">
    <citation type="submission" date="2015-10" db="EMBL/GenBank/DDBJ databases">
        <authorList>
            <person name="Gilbert D.G."/>
        </authorList>
    </citation>
    <scope>NUCLEOTIDE SEQUENCE</scope>
</reference>
<dbReference type="PANTHER" id="PTHR28283:SF1">
    <property type="entry name" value="3',5'-CYCLIC-NUCLEOTIDE PHOSPHODIESTERASE 1"/>
    <property type="match status" value="1"/>
</dbReference>
<dbReference type="GO" id="GO:0006198">
    <property type="term" value="P:cAMP catabolic process"/>
    <property type="evidence" value="ECO:0007669"/>
    <property type="project" value="InterPro"/>
</dbReference>
<evidence type="ECO:0000256" key="3">
    <source>
        <dbReference type="ARBA" id="ARBA00025762"/>
    </source>
</evidence>
<dbReference type="GO" id="GO:1902660">
    <property type="term" value="P:negative regulation of glucose mediated signaling pathway"/>
    <property type="evidence" value="ECO:0007669"/>
    <property type="project" value="TreeGrafter"/>
</dbReference>
<dbReference type="InterPro" id="IPR000396">
    <property type="entry name" value="Pdiesterase2"/>
</dbReference>
<dbReference type="EMBL" id="CZQC01000073">
    <property type="protein sequence ID" value="CUS43007.1"/>
    <property type="molecule type" value="Genomic_DNA"/>
</dbReference>
<dbReference type="GO" id="GO:0004115">
    <property type="term" value="F:3',5'-cyclic-AMP phosphodiesterase activity"/>
    <property type="evidence" value="ECO:0007669"/>
    <property type="project" value="InterPro"/>
</dbReference>
<dbReference type="InterPro" id="IPR036866">
    <property type="entry name" value="RibonucZ/Hydroxyglut_hydro"/>
</dbReference>
<keyword evidence="1 4" id="KW-0378">Hydrolase</keyword>
<evidence type="ECO:0000313" key="4">
    <source>
        <dbReference type="EMBL" id="CUS43007.1"/>
    </source>
</evidence>
<sequence length="334" mass="37003">MLNLVKTLVLFCALGLSTQALAAEKFWTVLPLGTSGGLAEGNMSCYLIAPKGSDKFIALDGGTVREGFYAAKKSGAFNKLALTDKKAALENPLSLIHAYLISHAHLDHIAGMIINSPEDTKKPILAQTNVINDLKDYIFNWRIFANFADQGTAPLLNKYEYWDMSHGRELPIPDTKMSVRIFPLSHVEHGASTAFLIHSDNHYALYLGDTGDDKPENSELLKQLWIEVAPLIKSKKLDGIFIESSYLNGRPDKLLFGHMTPSWLLHSLHELATITNPKDPKQSLKDLTIVVTHIKPEASLDGMKIVKEMKSQINALNDLGVKFVIPEQGNILEF</sequence>
<dbReference type="CDD" id="cd07735">
    <property type="entry name" value="class_II_PDE_MBL-fold"/>
    <property type="match status" value="1"/>
</dbReference>
<protein>
    <submittedName>
        <fullName evidence="4">3',5'-cyclic-nucleotide phosphodiesterase</fullName>
        <ecNumber evidence="4">3.1.4.17</ecNumber>
    </submittedName>
</protein>